<sequence>MGKKGKWFDAVQRILSTSEPDPVEADAKKAAKLKDKPSFKKIWQFSKSHPSGASASAAPAPDPAAHQPQPPPSPRPDQQQAKETTAEAQRAETRGDDGGVRTADVASKAGADAAAVTTPRAWAARSKEDIAATRIQAACRGYMARRAHQERGMARLMSLVEGFTIKRQTEEALYCMQTMTRIQTQIYSRRLKTEEDKKALKSQIKVKQSLDKIKKIGDGWDHSLQSKEQMEAVLVMKQEAASRRQRALSYAFSYQWRNRKPPSTRAAPAPMFMDPGNPNWGWTWTERWMAATRPWENQTAAPADGRGAAKAAGRMPRVAVSIQIPTTTTPGGSSSSKSFRPPSWPSLPSPSTPPPRSPSLPGRMALPSSPRSSTLHGSSGLQRTKSMQPDGRPRSSQDLSVSSPRRAVPSSPRGGGSGSPLHPSGGMQPQRRPRSSQELSVSSPRRAVPASPRSCGSSGSPLHGSSGMHPERRPRSSQELSVSSPRRAVPASPRSCGSGSPLHGSSGVQPQRRPRSSQEPGATSPRPAAKVAPLRRTTSLRAELPRRLSLGSAAAPEGDDAGAPVTPSYMQQTKSVKAKARCASPSASPAAADVFDAAAPDSGPAPLWVPSPSSAKKRLSLELADKPSASSPSKVAAERVMRRQSQSPSPRMSSLS</sequence>
<accession>A0A8T0URE7</accession>
<organism evidence="4 5">
    <name type="scientific">Panicum virgatum</name>
    <name type="common">Blackwell switchgrass</name>
    <dbReference type="NCBI Taxonomy" id="38727"/>
    <lineage>
        <taxon>Eukaryota</taxon>
        <taxon>Viridiplantae</taxon>
        <taxon>Streptophyta</taxon>
        <taxon>Embryophyta</taxon>
        <taxon>Tracheophyta</taxon>
        <taxon>Spermatophyta</taxon>
        <taxon>Magnoliopsida</taxon>
        <taxon>Liliopsida</taxon>
        <taxon>Poales</taxon>
        <taxon>Poaceae</taxon>
        <taxon>PACMAD clade</taxon>
        <taxon>Panicoideae</taxon>
        <taxon>Panicodae</taxon>
        <taxon>Paniceae</taxon>
        <taxon>Panicinae</taxon>
        <taxon>Panicum</taxon>
        <taxon>Panicum sect. Hiantes</taxon>
    </lineage>
</organism>
<feature type="compositionally biased region" description="Polar residues" evidence="3">
    <location>
        <begin position="369"/>
        <end position="387"/>
    </location>
</feature>
<feature type="compositionally biased region" description="Basic and acidic residues" evidence="3">
    <location>
        <begin position="25"/>
        <end position="38"/>
    </location>
</feature>
<dbReference type="PANTHER" id="PTHR32295">
    <property type="entry name" value="IQ-DOMAIN 5-RELATED"/>
    <property type="match status" value="1"/>
</dbReference>
<feature type="compositionally biased region" description="Low complexity" evidence="3">
    <location>
        <begin position="581"/>
        <end position="602"/>
    </location>
</feature>
<dbReference type="Proteomes" id="UP000823388">
    <property type="component" value="Chromosome 3K"/>
</dbReference>
<evidence type="ECO:0000313" key="4">
    <source>
        <dbReference type="EMBL" id="KAG2626952.1"/>
    </source>
</evidence>
<dbReference type="Pfam" id="PF00612">
    <property type="entry name" value="IQ"/>
    <property type="match status" value="1"/>
</dbReference>
<reference evidence="4" key="1">
    <citation type="submission" date="2020-05" db="EMBL/GenBank/DDBJ databases">
        <title>WGS assembly of Panicum virgatum.</title>
        <authorList>
            <person name="Lovell J.T."/>
            <person name="Jenkins J."/>
            <person name="Shu S."/>
            <person name="Juenger T.E."/>
            <person name="Schmutz J."/>
        </authorList>
    </citation>
    <scope>NUCLEOTIDE SEQUENCE</scope>
    <source>
        <strain evidence="4">AP13</strain>
    </source>
</reference>
<evidence type="ECO:0000256" key="1">
    <source>
        <dbReference type="ARBA" id="ARBA00022860"/>
    </source>
</evidence>
<comment type="caution">
    <text evidence="4">The sequence shown here is derived from an EMBL/GenBank/DDBJ whole genome shotgun (WGS) entry which is preliminary data.</text>
</comment>
<feature type="compositionally biased region" description="Low complexity" evidence="3">
    <location>
        <begin position="103"/>
        <end position="124"/>
    </location>
</feature>
<dbReference type="AlphaFoldDB" id="A0A8T0URE7"/>
<dbReference type="EMBL" id="CM029041">
    <property type="protein sequence ID" value="KAG2626952.1"/>
    <property type="molecule type" value="Genomic_DNA"/>
</dbReference>
<dbReference type="InterPro" id="IPR000048">
    <property type="entry name" value="IQ_motif_EF-hand-BS"/>
</dbReference>
<feature type="compositionally biased region" description="Low complexity" evidence="3">
    <location>
        <begin position="325"/>
        <end position="341"/>
    </location>
</feature>
<keyword evidence="5" id="KW-1185">Reference proteome</keyword>
<evidence type="ECO:0000256" key="3">
    <source>
        <dbReference type="SAM" id="MobiDB-lite"/>
    </source>
</evidence>
<dbReference type="SMART" id="SM00015">
    <property type="entry name" value="IQ"/>
    <property type="match status" value="1"/>
</dbReference>
<feature type="compositionally biased region" description="Low complexity" evidence="3">
    <location>
        <begin position="400"/>
        <end position="412"/>
    </location>
</feature>
<feature type="compositionally biased region" description="Low complexity" evidence="3">
    <location>
        <begin position="553"/>
        <end position="564"/>
    </location>
</feature>
<feature type="compositionally biased region" description="Low complexity" evidence="3">
    <location>
        <begin position="643"/>
        <end position="656"/>
    </location>
</feature>
<dbReference type="PANTHER" id="PTHR32295:SF100">
    <property type="entry name" value="OS05G0463300 PROTEIN"/>
    <property type="match status" value="1"/>
</dbReference>
<name>A0A8T0URE7_PANVG</name>
<feature type="compositionally biased region" description="Pro residues" evidence="3">
    <location>
        <begin position="342"/>
        <end position="358"/>
    </location>
</feature>
<dbReference type="CDD" id="cd23767">
    <property type="entry name" value="IQCD"/>
    <property type="match status" value="1"/>
</dbReference>
<evidence type="ECO:0000313" key="5">
    <source>
        <dbReference type="Proteomes" id="UP000823388"/>
    </source>
</evidence>
<feature type="compositionally biased region" description="Low complexity" evidence="3">
    <location>
        <begin position="48"/>
        <end position="67"/>
    </location>
</feature>
<dbReference type="PROSITE" id="PS50096">
    <property type="entry name" value="IQ"/>
    <property type="match status" value="1"/>
</dbReference>
<feature type="compositionally biased region" description="Low complexity" evidence="3">
    <location>
        <begin position="626"/>
        <end position="635"/>
    </location>
</feature>
<comment type="similarity">
    <text evidence="2">Belongs to the IQD family.</text>
</comment>
<proteinExistence type="inferred from homology"/>
<dbReference type="GO" id="GO:0005516">
    <property type="term" value="F:calmodulin binding"/>
    <property type="evidence" value="ECO:0007669"/>
    <property type="project" value="UniProtKB-KW"/>
</dbReference>
<feature type="compositionally biased region" description="Low complexity" evidence="3">
    <location>
        <begin position="76"/>
        <end position="88"/>
    </location>
</feature>
<evidence type="ECO:0000256" key="2">
    <source>
        <dbReference type="ARBA" id="ARBA00024341"/>
    </source>
</evidence>
<protein>
    <submittedName>
        <fullName evidence="4">Uncharacterized protein</fullName>
    </submittedName>
</protein>
<feature type="compositionally biased region" description="Low complexity" evidence="3">
    <location>
        <begin position="454"/>
        <end position="467"/>
    </location>
</feature>
<gene>
    <name evidence="4" type="ORF">PVAP13_3KG485209</name>
</gene>
<feature type="region of interest" description="Disordered" evidence="3">
    <location>
        <begin position="14"/>
        <end position="126"/>
    </location>
</feature>
<feature type="region of interest" description="Disordered" evidence="3">
    <location>
        <begin position="325"/>
        <end position="656"/>
    </location>
</feature>
<feature type="compositionally biased region" description="Basic and acidic residues" evidence="3">
    <location>
        <begin position="89"/>
        <end position="99"/>
    </location>
</feature>
<keyword evidence="1" id="KW-0112">Calmodulin-binding</keyword>